<proteinExistence type="predicted"/>
<dbReference type="Pfam" id="PF16263">
    <property type="entry name" value="DUF4917"/>
    <property type="match status" value="1"/>
</dbReference>
<evidence type="ECO:0000313" key="1">
    <source>
        <dbReference type="EMBL" id="MDQ1861171.1"/>
    </source>
</evidence>
<dbReference type="RefSeq" id="WP_096242243.1">
    <property type="nucleotide sequence ID" value="NZ_CP060483.1"/>
</dbReference>
<dbReference type="Proteomes" id="UP001177872">
    <property type="component" value="Unassembled WGS sequence"/>
</dbReference>
<dbReference type="EMBL" id="JAVCZN010000002">
    <property type="protein sequence ID" value="MDQ1861171.1"/>
    <property type="molecule type" value="Genomic_DNA"/>
</dbReference>
<dbReference type="GeneID" id="64308298"/>
<evidence type="ECO:0000313" key="2">
    <source>
        <dbReference type="Proteomes" id="UP001177872"/>
    </source>
</evidence>
<protein>
    <submittedName>
        <fullName evidence="1">DUF4917 family protein</fullName>
    </submittedName>
</protein>
<reference evidence="1" key="1">
    <citation type="submission" date="2023-07" db="EMBL/GenBank/DDBJ databases">
        <title>In vitro acaricidal activity of Serratia ureilytica strains isolated from Mimosa pudica nodules againts the dust mite Tyrophagus putrescentiae.</title>
        <authorList>
            <person name="Wong-Villareal A."/>
            <person name="Cerqueda-Garcia D."/>
        </authorList>
    </citation>
    <scope>NUCLEOTIDE SEQUENCE</scope>
    <source>
        <strain evidence="1">UTS2</strain>
    </source>
</reference>
<accession>A0ABU0VIB2</accession>
<name>A0ABU0VIB2_9GAMM</name>
<keyword evidence="2" id="KW-1185">Reference proteome</keyword>
<dbReference type="InterPro" id="IPR032581">
    <property type="entry name" value="DUF4917"/>
</dbReference>
<gene>
    <name evidence="1" type="ORF">Q6237_09240</name>
</gene>
<sequence length="361" mass="42211">MEKINKWEDIEQHFLSGSLILGNGASIAVSDSFNYDSLYLEAQHRDYLNAFSVSVFKSFKANDFEFVLRNLLQAKQVNQVLNIDCTLIDSAYINIRDALIRTLRDIHISYSEALPHLPSIYNFMRLFKTVASLNYDLIVYWAAMLGNHELGRWFKDCFTPYYLDEDWEKYLEPIGEASGATLFFYPHGNLVLHREDFLTRKIITRPDLYTHDLLNEILSCWEKNAFIPVFVCEGRQDDKVRSISNSSYLDRVFYEVLPNLESKLVIYGWSIGQQDQHIIEQIKKAELSRVAVSVFREDKEYMERVKRIFSRIGVQDVIFFDAESPGAWNNPSRKSPDCGEFDFKIDLKEGEKLTSLRRFYD</sequence>
<comment type="caution">
    <text evidence="1">The sequence shown here is derived from an EMBL/GenBank/DDBJ whole genome shotgun (WGS) entry which is preliminary data.</text>
</comment>
<organism evidence="1 2">
    <name type="scientific">Serratia ureilytica</name>
    <dbReference type="NCBI Taxonomy" id="300181"/>
    <lineage>
        <taxon>Bacteria</taxon>
        <taxon>Pseudomonadati</taxon>
        <taxon>Pseudomonadota</taxon>
        <taxon>Gammaproteobacteria</taxon>
        <taxon>Enterobacterales</taxon>
        <taxon>Yersiniaceae</taxon>
        <taxon>Serratia</taxon>
    </lineage>
</organism>